<organism evidence="1 2">
    <name type="scientific">Microbacterium binotii</name>
    <dbReference type="NCBI Taxonomy" id="462710"/>
    <lineage>
        <taxon>Bacteria</taxon>
        <taxon>Bacillati</taxon>
        <taxon>Actinomycetota</taxon>
        <taxon>Actinomycetes</taxon>
        <taxon>Micrococcales</taxon>
        <taxon>Microbacteriaceae</taxon>
        <taxon>Microbacterium</taxon>
    </lineage>
</organism>
<comment type="caution">
    <text evidence="1">The sequence shown here is derived from an EMBL/GenBank/DDBJ whole genome shotgun (WGS) entry which is preliminary data.</text>
</comment>
<name>A0ABP6BKC6_9MICO</name>
<sequence length="83" mass="8838">MLATIDSAEAPFLGMMLHSMPALVTTDEVLAAAEAAELCLDVRGVPEAQRPGHRFTFEAADAVITVERTVSGWALDAVEEVQP</sequence>
<gene>
    <name evidence="1" type="ORF">GCM10009862_06640</name>
</gene>
<evidence type="ECO:0000313" key="2">
    <source>
        <dbReference type="Proteomes" id="UP001500274"/>
    </source>
</evidence>
<dbReference type="Proteomes" id="UP001500274">
    <property type="component" value="Unassembled WGS sequence"/>
</dbReference>
<proteinExistence type="predicted"/>
<accession>A0ABP6BKC6</accession>
<dbReference type="EMBL" id="BAAARI010000003">
    <property type="protein sequence ID" value="GAA2570513.1"/>
    <property type="molecule type" value="Genomic_DNA"/>
</dbReference>
<keyword evidence="2" id="KW-1185">Reference proteome</keyword>
<protein>
    <submittedName>
        <fullName evidence="1">Uncharacterized protein</fullName>
    </submittedName>
</protein>
<reference evidence="2" key="1">
    <citation type="journal article" date="2019" name="Int. J. Syst. Evol. Microbiol.">
        <title>The Global Catalogue of Microorganisms (GCM) 10K type strain sequencing project: providing services to taxonomists for standard genome sequencing and annotation.</title>
        <authorList>
            <consortium name="The Broad Institute Genomics Platform"/>
            <consortium name="The Broad Institute Genome Sequencing Center for Infectious Disease"/>
            <person name="Wu L."/>
            <person name="Ma J."/>
        </authorList>
    </citation>
    <scope>NUCLEOTIDE SEQUENCE [LARGE SCALE GENOMIC DNA]</scope>
    <source>
        <strain evidence="2">JCM 16365</strain>
    </source>
</reference>
<evidence type="ECO:0000313" key="1">
    <source>
        <dbReference type="EMBL" id="GAA2570513.1"/>
    </source>
</evidence>